<dbReference type="EMBL" id="KI394223">
    <property type="protein sequence ID" value="ERN04525.1"/>
    <property type="molecule type" value="Genomic_DNA"/>
</dbReference>
<organism evidence="1 2">
    <name type="scientific">Amborella trichopoda</name>
    <dbReference type="NCBI Taxonomy" id="13333"/>
    <lineage>
        <taxon>Eukaryota</taxon>
        <taxon>Viridiplantae</taxon>
        <taxon>Streptophyta</taxon>
        <taxon>Embryophyta</taxon>
        <taxon>Tracheophyta</taxon>
        <taxon>Spermatophyta</taxon>
        <taxon>Magnoliopsida</taxon>
        <taxon>Amborellales</taxon>
        <taxon>Amborellaceae</taxon>
        <taxon>Amborella</taxon>
    </lineage>
</organism>
<gene>
    <name evidence="1" type="ORF">AMTR_s00081p00142770</name>
</gene>
<keyword evidence="2" id="KW-1185">Reference proteome</keyword>
<accession>W1PBV7</accession>
<sequence>MTSGSRTTNGPRPRFNPLLINPMDTILVDDDEVSLEQQDFVPSSVVVDSVLKFVVPILVPYDGMDSLSPTPLSMIVLEMPILLDFPVEKTQLKEQLMI</sequence>
<dbReference type="Proteomes" id="UP000017836">
    <property type="component" value="Unassembled WGS sequence"/>
</dbReference>
<dbReference type="AlphaFoldDB" id="W1PBV7"/>
<evidence type="ECO:0000313" key="2">
    <source>
        <dbReference type="Proteomes" id="UP000017836"/>
    </source>
</evidence>
<dbReference type="Gramene" id="ERN04525">
    <property type="protein sequence ID" value="ERN04525"/>
    <property type="gene ID" value="AMTR_s00081p00142770"/>
</dbReference>
<dbReference type="HOGENOM" id="CLU_2336458_0_0_1"/>
<protein>
    <submittedName>
        <fullName evidence="1">Uncharacterized protein</fullName>
    </submittedName>
</protein>
<evidence type="ECO:0000313" key="1">
    <source>
        <dbReference type="EMBL" id="ERN04525.1"/>
    </source>
</evidence>
<proteinExistence type="predicted"/>
<reference evidence="2" key="1">
    <citation type="journal article" date="2013" name="Science">
        <title>The Amborella genome and the evolution of flowering plants.</title>
        <authorList>
            <consortium name="Amborella Genome Project"/>
        </authorList>
    </citation>
    <scope>NUCLEOTIDE SEQUENCE [LARGE SCALE GENOMIC DNA]</scope>
</reference>
<name>W1PBV7_AMBTC</name>